<reference evidence="2 5" key="1">
    <citation type="submission" date="2021-01" db="EMBL/GenBank/DDBJ databases">
        <title>Diatom-associated Roseobacters Show Island Model of Population Structure.</title>
        <authorList>
            <person name="Qu L."/>
            <person name="Feng X."/>
            <person name="Chen Y."/>
            <person name="Li L."/>
            <person name="Wang X."/>
            <person name="Hu Z."/>
            <person name="Wang H."/>
            <person name="Luo H."/>
        </authorList>
    </citation>
    <scope>NUCLEOTIDE SEQUENCE</scope>
    <source>
        <strain evidence="3 5">CC28-63</strain>
        <strain evidence="2">CC28-69</strain>
    </source>
</reference>
<dbReference type="PANTHER" id="PTHR33121:SF70">
    <property type="entry name" value="SIGNALING PROTEIN YKOW"/>
    <property type="match status" value="1"/>
</dbReference>
<dbReference type="SMART" id="SM00052">
    <property type="entry name" value="EAL"/>
    <property type="match status" value="1"/>
</dbReference>
<organism evidence="2 4">
    <name type="scientific">Marivita cryptomonadis</name>
    <dbReference type="NCBI Taxonomy" id="505252"/>
    <lineage>
        <taxon>Bacteria</taxon>
        <taxon>Pseudomonadati</taxon>
        <taxon>Pseudomonadota</taxon>
        <taxon>Alphaproteobacteria</taxon>
        <taxon>Rhodobacterales</taxon>
        <taxon>Roseobacteraceae</taxon>
        <taxon>Marivita</taxon>
    </lineage>
</organism>
<sequence>MLAFLPALCLSAFWIGGEAFLVFFSIAIPLAYAAFGGVGRHFDPGSNERLAAPSLLGVAQEFLEIAQHNGQTTACFQFVVPELDQISKRFGEERAADARALMVSRLRSSLRAADHVFHDEGSGFTVLIAPGFRLRLDDLLGLGKRLRSAVETPLAIEGVSHACLACIGIASSLNFGRNVTAETWLLSATEAVEEARVSGLGTTRLWSDRLSRHHKSRHTLQDEISAALDQGMIQAVFQPQVNLRTGDVIGMETFARWDHPTRGVLTATEFLSAARNSQQMSRLGRTIFLQAMTALLDWDASGFDIKTISVNLSEDELRDPDLAARIKGDLVRVGLPSTRMILEICDRVLAAERDAVVERNLRELHAHGCAFDLDRFGAEDCGIVALQQVPLMRVKLDSDLVRNVDLSDEKRRAVYALLGLCERLDIPAVATGVETLQEQGVLRDLGCTYAQGNVFTTPASASEIGHWLAGRQTKNQSATRG</sequence>
<evidence type="ECO:0000313" key="3">
    <source>
        <dbReference type="EMBL" id="MBM2415699.1"/>
    </source>
</evidence>
<proteinExistence type="predicted"/>
<comment type="caution">
    <text evidence="2">The sequence shown here is derived from an EMBL/GenBank/DDBJ whole genome shotgun (WGS) entry which is preliminary data.</text>
</comment>
<keyword evidence="5" id="KW-1185">Reference proteome</keyword>
<feature type="domain" description="EAL" evidence="1">
    <location>
        <begin position="217"/>
        <end position="472"/>
    </location>
</feature>
<dbReference type="Proteomes" id="UP000809440">
    <property type="component" value="Unassembled WGS sequence"/>
</dbReference>
<dbReference type="Gene3D" id="3.30.70.270">
    <property type="match status" value="1"/>
</dbReference>
<dbReference type="InterPro" id="IPR001633">
    <property type="entry name" value="EAL_dom"/>
</dbReference>
<name>A0A9Q2NSC7_9RHOB</name>
<dbReference type="GO" id="GO:0071111">
    <property type="term" value="F:cyclic-guanylate-specific phosphodiesterase activity"/>
    <property type="evidence" value="ECO:0007669"/>
    <property type="project" value="InterPro"/>
</dbReference>
<dbReference type="Proteomes" id="UP000755667">
    <property type="component" value="Unassembled WGS sequence"/>
</dbReference>
<evidence type="ECO:0000259" key="1">
    <source>
        <dbReference type="PROSITE" id="PS50883"/>
    </source>
</evidence>
<dbReference type="InterPro" id="IPR043128">
    <property type="entry name" value="Rev_trsase/Diguanyl_cyclase"/>
</dbReference>
<gene>
    <name evidence="2" type="ORF">JQX41_01850</name>
    <name evidence="3" type="ORF">JQX48_01850</name>
</gene>
<evidence type="ECO:0000313" key="2">
    <source>
        <dbReference type="EMBL" id="MBM2411032.1"/>
    </source>
</evidence>
<dbReference type="InterPro" id="IPR029787">
    <property type="entry name" value="Nucleotide_cyclase"/>
</dbReference>
<dbReference type="PANTHER" id="PTHR33121">
    <property type="entry name" value="CYCLIC DI-GMP PHOSPHODIESTERASE PDEF"/>
    <property type="match status" value="1"/>
</dbReference>
<dbReference type="Pfam" id="PF00563">
    <property type="entry name" value="EAL"/>
    <property type="match status" value="1"/>
</dbReference>
<dbReference type="SUPFAM" id="SSF55073">
    <property type="entry name" value="Nucleotide cyclase"/>
    <property type="match status" value="1"/>
</dbReference>
<dbReference type="InterPro" id="IPR035919">
    <property type="entry name" value="EAL_sf"/>
</dbReference>
<dbReference type="Gene3D" id="3.20.20.450">
    <property type="entry name" value="EAL domain"/>
    <property type="match status" value="1"/>
</dbReference>
<accession>A0A9Q2NSC7</accession>
<protein>
    <submittedName>
        <fullName evidence="2">GGDEF domain-containing protein</fullName>
    </submittedName>
</protein>
<dbReference type="AlphaFoldDB" id="A0A9Q2NSC7"/>
<dbReference type="SUPFAM" id="SSF141868">
    <property type="entry name" value="EAL domain-like"/>
    <property type="match status" value="1"/>
</dbReference>
<dbReference type="EMBL" id="JAFBXF010000001">
    <property type="protein sequence ID" value="MBM2415699.1"/>
    <property type="molecule type" value="Genomic_DNA"/>
</dbReference>
<dbReference type="InterPro" id="IPR050706">
    <property type="entry name" value="Cyclic-di-GMP_PDE-like"/>
</dbReference>
<dbReference type="EMBL" id="JAFBXE010000001">
    <property type="protein sequence ID" value="MBM2411032.1"/>
    <property type="molecule type" value="Genomic_DNA"/>
</dbReference>
<evidence type="ECO:0000313" key="5">
    <source>
        <dbReference type="Proteomes" id="UP000809440"/>
    </source>
</evidence>
<dbReference type="PROSITE" id="PS50883">
    <property type="entry name" value="EAL"/>
    <property type="match status" value="1"/>
</dbReference>
<evidence type="ECO:0000313" key="4">
    <source>
        <dbReference type="Proteomes" id="UP000755667"/>
    </source>
</evidence>
<dbReference type="RefSeq" id="WP_171046116.1">
    <property type="nucleotide sequence ID" value="NZ_JAFBWV010000001.1"/>
</dbReference>
<dbReference type="CDD" id="cd01948">
    <property type="entry name" value="EAL"/>
    <property type="match status" value="1"/>
</dbReference>